<keyword evidence="1" id="KW-0732">Signal</keyword>
<evidence type="ECO:0000313" key="3">
    <source>
        <dbReference type="Proteomes" id="UP001196843"/>
    </source>
</evidence>
<accession>A0ABS7HIF3</accession>
<dbReference type="EMBL" id="JAEUAW010000002">
    <property type="protein sequence ID" value="MBW9092689.1"/>
    <property type="molecule type" value="Genomic_DNA"/>
</dbReference>
<proteinExistence type="predicted"/>
<comment type="caution">
    <text evidence="2">The sequence shown here is derived from an EMBL/GenBank/DDBJ whole genome shotgun (WGS) entry which is preliminary data.</text>
</comment>
<feature type="signal peptide" evidence="1">
    <location>
        <begin position="1"/>
        <end position="22"/>
    </location>
</feature>
<reference evidence="2 3" key="1">
    <citation type="journal article" date="2021" name="MBio">
        <title>Poor Competitiveness of Bradyrhizobium in Pigeon Pea Root Colonization in Indian Soils.</title>
        <authorList>
            <person name="Chalasani D."/>
            <person name="Basu A."/>
            <person name="Pullabhotla S.V.S.R.N."/>
            <person name="Jorrin B."/>
            <person name="Neal A.L."/>
            <person name="Poole P.S."/>
            <person name="Podile A.R."/>
            <person name="Tkacz A."/>
        </authorList>
    </citation>
    <scope>NUCLEOTIDE SEQUENCE [LARGE SCALE GENOMIC DNA]</scope>
    <source>
        <strain evidence="2 3">HU14</strain>
    </source>
</reference>
<keyword evidence="3" id="KW-1185">Reference proteome</keyword>
<protein>
    <submittedName>
        <fullName evidence="2">Uncharacterized protein</fullName>
    </submittedName>
</protein>
<organism evidence="2 3">
    <name type="scientific">Microbacterium jejuense</name>
    <dbReference type="NCBI Taxonomy" id="1263637"/>
    <lineage>
        <taxon>Bacteria</taxon>
        <taxon>Bacillati</taxon>
        <taxon>Actinomycetota</taxon>
        <taxon>Actinomycetes</taxon>
        <taxon>Micrococcales</taxon>
        <taxon>Microbacteriaceae</taxon>
        <taxon>Microbacterium</taxon>
    </lineage>
</organism>
<dbReference type="PROSITE" id="PS51257">
    <property type="entry name" value="PROKAR_LIPOPROTEIN"/>
    <property type="match status" value="1"/>
</dbReference>
<name>A0ABS7HIF3_9MICO</name>
<dbReference type="Proteomes" id="UP001196843">
    <property type="component" value="Unassembled WGS sequence"/>
</dbReference>
<dbReference type="RefSeq" id="WP_220299431.1">
    <property type="nucleotide sequence ID" value="NZ_JAEUAW010000002.1"/>
</dbReference>
<evidence type="ECO:0000313" key="2">
    <source>
        <dbReference type="EMBL" id="MBW9092689.1"/>
    </source>
</evidence>
<feature type="chain" id="PRO_5045639925" evidence="1">
    <location>
        <begin position="23"/>
        <end position="165"/>
    </location>
</feature>
<sequence length="165" mass="17341">MTTRWRRVVAAMLASLVAASLAGCTTSSSGSRHKLYNSTDALVLDSTDIVVGTVQGSGVDGDATVATVEVENTPTNPSLGSNVDADAGTIEVGDVIEVRQQIDEKLATGTQYLLYLTPTMLSGDAADQYYITGAEAGMYARDGDVFRRVVRDSGDTLPETISISE</sequence>
<gene>
    <name evidence="2" type="ORF">JNB62_03225</name>
</gene>
<evidence type="ECO:0000256" key="1">
    <source>
        <dbReference type="SAM" id="SignalP"/>
    </source>
</evidence>